<feature type="domain" description="HTH lysR-type" evidence="5">
    <location>
        <begin position="1"/>
        <end position="61"/>
    </location>
</feature>
<comment type="caution">
    <text evidence="6">The sequence shown here is derived from an EMBL/GenBank/DDBJ whole genome shotgun (WGS) entry which is preliminary data.</text>
</comment>
<keyword evidence="4" id="KW-0804">Transcription</keyword>
<evidence type="ECO:0000256" key="2">
    <source>
        <dbReference type="ARBA" id="ARBA00023015"/>
    </source>
</evidence>
<dbReference type="Gene3D" id="3.40.190.290">
    <property type="match status" value="1"/>
</dbReference>
<sequence>MEWNLFSLKVFSEVARQKNFTKAAKILGLTQPAVSLQVQNLEKHMGCPLLVRKKAGGVTLTEAGRVVLRHTEKMEELFRNLRQELEPWTSARNRVVAVGCCCIAGEHLVPSYTMAFRRLRPHVGVQCHVGRCADIFSRLLNGSLDVAIAGVPPGDPQLVCLPFVRMPLTCFEARKEPPRRVSIKELASEPVVLREEGSGTRAALQKFLEHHGLALDRLTVAASSESNEALKEMVARGMGWSILPHVVIQNELAQGRLSLIALDEGHPVQDFFVVYRKNTFLNGPQKEFVDLLLRENPGLDRT</sequence>
<keyword evidence="3" id="KW-0238">DNA-binding</keyword>
<dbReference type="Pfam" id="PF00126">
    <property type="entry name" value="HTH_1"/>
    <property type="match status" value="1"/>
</dbReference>
<dbReference type="PRINTS" id="PR00039">
    <property type="entry name" value="HTHLYSR"/>
</dbReference>
<gene>
    <name evidence="6" type="ORF">ENS06_11095</name>
</gene>
<evidence type="ECO:0000313" key="6">
    <source>
        <dbReference type="EMBL" id="HFK97849.1"/>
    </source>
</evidence>
<reference evidence="6" key="1">
    <citation type="journal article" date="2020" name="mSystems">
        <title>Genome- and Community-Level Interaction Insights into Carbon Utilization and Element Cycling Functions of Hydrothermarchaeota in Hydrothermal Sediment.</title>
        <authorList>
            <person name="Zhou Z."/>
            <person name="Liu Y."/>
            <person name="Xu W."/>
            <person name="Pan J."/>
            <person name="Luo Z.H."/>
            <person name="Li M."/>
        </authorList>
    </citation>
    <scope>NUCLEOTIDE SEQUENCE [LARGE SCALE GENOMIC DNA]</scope>
    <source>
        <strain evidence="6">SpSt-456</strain>
    </source>
</reference>
<keyword evidence="2" id="KW-0805">Transcription regulation</keyword>
<organism evidence="6">
    <name type="scientific">Desulfacinum infernum</name>
    <dbReference type="NCBI Taxonomy" id="35837"/>
    <lineage>
        <taxon>Bacteria</taxon>
        <taxon>Pseudomonadati</taxon>
        <taxon>Thermodesulfobacteriota</taxon>
        <taxon>Syntrophobacteria</taxon>
        <taxon>Syntrophobacterales</taxon>
        <taxon>Syntrophobacteraceae</taxon>
        <taxon>Desulfacinum</taxon>
    </lineage>
</organism>
<dbReference type="GO" id="GO:0003700">
    <property type="term" value="F:DNA-binding transcription factor activity"/>
    <property type="evidence" value="ECO:0007669"/>
    <property type="project" value="InterPro"/>
</dbReference>
<dbReference type="AlphaFoldDB" id="A0A832A6Z2"/>
<dbReference type="GO" id="GO:0000976">
    <property type="term" value="F:transcription cis-regulatory region binding"/>
    <property type="evidence" value="ECO:0007669"/>
    <property type="project" value="TreeGrafter"/>
</dbReference>
<dbReference type="InterPro" id="IPR005119">
    <property type="entry name" value="LysR_subst-bd"/>
</dbReference>
<dbReference type="InterPro" id="IPR000847">
    <property type="entry name" value="LysR_HTH_N"/>
</dbReference>
<accession>A0A832A6Z2</accession>
<dbReference type="InterPro" id="IPR036390">
    <property type="entry name" value="WH_DNA-bd_sf"/>
</dbReference>
<comment type="similarity">
    <text evidence="1">Belongs to the LysR transcriptional regulatory family.</text>
</comment>
<proteinExistence type="inferred from homology"/>
<dbReference type="PROSITE" id="PS50931">
    <property type="entry name" value="HTH_LYSR"/>
    <property type="match status" value="1"/>
</dbReference>
<protein>
    <submittedName>
        <fullName evidence="6">LysR family transcriptional regulator</fullName>
    </submittedName>
</protein>
<dbReference type="InterPro" id="IPR036388">
    <property type="entry name" value="WH-like_DNA-bd_sf"/>
</dbReference>
<dbReference type="PANTHER" id="PTHR30126">
    <property type="entry name" value="HTH-TYPE TRANSCRIPTIONAL REGULATOR"/>
    <property type="match status" value="1"/>
</dbReference>
<name>A0A832A6Z2_9BACT</name>
<dbReference type="FunFam" id="1.10.10.10:FF:000001">
    <property type="entry name" value="LysR family transcriptional regulator"/>
    <property type="match status" value="1"/>
</dbReference>
<dbReference type="SUPFAM" id="SSF53850">
    <property type="entry name" value="Periplasmic binding protein-like II"/>
    <property type="match status" value="1"/>
</dbReference>
<evidence type="ECO:0000256" key="4">
    <source>
        <dbReference type="ARBA" id="ARBA00023163"/>
    </source>
</evidence>
<dbReference type="Pfam" id="PF03466">
    <property type="entry name" value="LysR_substrate"/>
    <property type="match status" value="1"/>
</dbReference>
<dbReference type="EMBL" id="DSTK01000034">
    <property type="protein sequence ID" value="HFK97849.1"/>
    <property type="molecule type" value="Genomic_DNA"/>
</dbReference>
<evidence type="ECO:0000256" key="3">
    <source>
        <dbReference type="ARBA" id="ARBA00023125"/>
    </source>
</evidence>
<dbReference type="SUPFAM" id="SSF46785">
    <property type="entry name" value="Winged helix' DNA-binding domain"/>
    <property type="match status" value="1"/>
</dbReference>
<evidence type="ECO:0000256" key="1">
    <source>
        <dbReference type="ARBA" id="ARBA00009437"/>
    </source>
</evidence>
<dbReference type="Gene3D" id="1.10.10.10">
    <property type="entry name" value="Winged helix-like DNA-binding domain superfamily/Winged helix DNA-binding domain"/>
    <property type="match status" value="1"/>
</dbReference>
<evidence type="ECO:0000259" key="5">
    <source>
        <dbReference type="PROSITE" id="PS50931"/>
    </source>
</evidence>
<dbReference type="PANTHER" id="PTHR30126:SF40">
    <property type="entry name" value="HTH-TYPE TRANSCRIPTIONAL REGULATOR GLTR"/>
    <property type="match status" value="1"/>
</dbReference>